<dbReference type="PANTHER" id="PTHR11709">
    <property type="entry name" value="MULTI-COPPER OXIDASE"/>
    <property type="match status" value="1"/>
</dbReference>
<dbReference type="SUPFAM" id="SSF49503">
    <property type="entry name" value="Cupredoxins"/>
    <property type="match status" value="3"/>
</dbReference>
<keyword evidence="4" id="KW-0732">Signal</keyword>
<dbReference type="Pfam" id="PF07732">
    <property type="entry name" value="Cu-oxidase_3"/>
    <property type="match status" value="1"/>
</dbReference>
<dbReference type="CDD" id="cd13884">
    <property type="entry name" value="CuRO_2_tcLCC_insect_like"/>
    <property type="match status" value="1"/>
</dbReference>
<dbReference type="InterPro" id="IPR011707">
    <property type="entry name" value="Cu-oxidase-like_N"/>
</dbReference>
<dbReference type="Gene3D" id="2.60.40.420">
    <property type="entry name" value="Cupredoxins - blue copper proteins"/>
    <property type="match status" value="3"/>
</dbReference>
<dbReference type="InterPro" id="IPR033138">
    <property type="entry name" value="Cu_oxidase_CS"/>
</dbReference>
<dbReference type="EMBL" id="GEZM01003454">
    <property type="protein sequence ID" value="JAV96798.1"/>
    <property type="molecule type" value="Transcribed_RNA"/>
</dbReference>
<dbReference type="CDD" id="cd13905">
    <property type="entry name" value="CuRO_3_tcLLC2_insect_like"/>
    <property type="match status" value="1"/>
</dbReference>
<evidence type="ECO:0000256" key="1">
    <source>
        <dbReference type="ARBA" id="ARBA00010609"/>
    </source>
</evidence>
<dbReference type="GO" id="GO:0006826">
    <property type="term" value="P:iron ion transport"/>
    <property type="evidence" value="ECO:0007669"/>
    <property type="project" value="TreeGrafter"/>
</dbReference>
<feature type="domain" description="Plastocyanin-like" evidence="7">
    <location>
        <begin position="92"/>
        <end position="203"/>
    </location>
</feature>
<dbReference type="CDD" id="cd13858">
    <property type="entry name" value="CuRO_1_tcLCC2_insect_like"/>
    <property type="match status" value="1"/>
</dbReference>
<dbReference type="PROSITE" id="PS00079">
    <property type="entry name" value="MULTICOPPER_OXIDASE1"/>
    <property type="match status" value="1"/>
</dbReference>
<dbReference type="Pfam" id="PF00394">
    <property type="entry name" value="Cu-oxidase"/>
    <property type="match status" value="1"/>
</dbReference>
<evidence type="ECO:0000259" key="7">
    <source>
        <dbReference type="Pfam" id="PF07732"/>
    </source>
</evidence>
<protein>
    <submittedName>
        <fullName evidence="8">Uncharacterized protein</fullName>
    </submittedName>
</protein>
<dbReference type="GO" id="GO:0016491">
    <property type="term" value="F:oxidoreductase activity"/>
    <property type="evidence" value="ECO:0007669"/>
    <property type="project" value="UniProtKB-KW"/>
</dbReference>
<dbReference type="PANTHER" id="PTHR11709:SF232">
    <property type="entry name" value="STRAW, ISOFORM G"/>
    <property type="match status" value="1"/>
</dbReference>
<evidence type="ECO:0000256" key="4">
    <source>
        <dbReference type="SAM" id="SignalP"/>
    </source>
</evidence>
<dbReference type="AlphaFoldDB" id="A0A1Y1NG98"/>
<dbReference type="InterPro" id="IPR008972">
    <property type="entry name" value="Cupredoxin"/>
</dbReference>
<feature type="domain" description="Plastocyanin-like" evidence="6">
    <location>
        <begin position="477"/>
        <end position="629"/>
    </location>
</feature>
<dbReference type="FunFam" id="2.60.40.420:FF:000031">
    <property type="entry name" value="Laccase-2 isoform A"/>
    <property type="match status" value="1"/>
</dbReference>
<keyword evidence="2" id="KW-0479">Metal-binding</keyword>
<dbReference type="InterPro" id="IPR045087">
    <property type="entry name" value="Cu-oxidase_fam"/>
</dbReference>
<dbReference type="EMBL" id="GEZM01003453">
    <property type="protein sequence ID" value="JAV96799.1"/>
    <property type="molecule type" value="Transcribed_RNA"/>
</dbReference>
<comment type="similarity">
    <text evidence="1">Belongs to the multicopper oxidase family.</text>
</comment>
<dbReference type="GO" id="GO:0005507">
    <property type="term" value="F:copper ion binding"/>
    <property type="evidence" value="ECO:0007669"/>
    <property type="project" value="InterPro"/>
</dbReference>
<evidence type="ECO:0000259" key="6">
    <source>
        <dbReference type="Pfam" id="PF07731"/>
    </source>
</evidence>
<sequence>MITFYSLSFLIPLVCQVLVLCDIRSVISANFDNRKVALQNYITQNNLSLPEQCARPCDGSKRRCYYNFYLEQYATQTRACHYCFPNCTNNCQCIIADGVDRSVTVANRRLPGPSIEVCEGDEVVIDVENHLEGSDVTIHWHGLYHHGTQYYDGVPFVTQCPILQGNTFRYTWTATHPGTHYWHSHTGFQKMDGLTGSIIIRQPLAVDPHSKLYDFDLSEHVMFVQDWIHELAGNRYPGCMKPDETHLKSTCHAVSQIPDNILINGKGVYEGFKAKNNIAALEVFKVFTGRRYRFRLIGAISLACPIQVRVKNHALTVIASDGEPLQPVQVDRIILTSGERYDFIIHTDNEPGHYDIEVQAVGLCTDLGISQVAKLEYIDECLTNSVTSNWLPIGKVYHSLDSNCDETQENAICVSELHSAKQIDEGILKVEPDVKLFLPFSLYTYEDEELFNRNEFNNFFVPLGGDHMAGLMNNISYVPPPSPLLSQFAELNPNQFCTNLKMDCQGMCRCTHLLKLPLNGVIELILIDQLKQPHLVHPFHLHGHTFYILGSGRISNVNESISLEKVMLMDDNNQLYSGNDHPPSKDTVSVPNNGYVVIRFRANSPGFWLFHCHFLNHLLTGMSIVLQIGDPSDFPPVPKNFPRCGDFIPEI</sequence>
<dbReference type="InterPro" id="IPR011706">
    <property type="entry name" value="Cu-oxidase_C"/>
</dbReference>
<dbReference type="PROSITE" id="PS00080">
    <property type="entry name" value="MULTICOPPER_OXIDASE2"/>
    <property type="match status" value="1"/>
</dbReference>
<accession>A0A1Y1NG98</accession>
<feature type="chain" id="PRO_5011907574" evidence="4">
    <location>
        <begin position="29"/>
        <end position="651"/>
    </location>
</feature>
<organism evidence="8">
    <name type="scientific">Photinus pyralis</name>
    <name type="common">Common eastern firefly</name>
    <name type="synonym">Lampyris pyralis</name>
    <dbReference type="NCBI Taxonomy" id="7054"/>
    <lineage>
        <taxon>Eukaryota</taxon>
        <taxon>Metazoa</taxon>
        <taxon>Ecdysozoa</taxon>
        <taxon>Arthropoda</taxon>
        <taxon>Hexapoda</taxon>
        <taxon>Insecta</taxon>
        <taxon>Pterygota</taxon>
        <taxon>Neoptera</taxon>
        <taxon>Endopterygota</taxon>
        <taxon>Coleoptera</taxon>
        <taxon>Polyphaga</taxon>
        <taxon>Elateriformia</taxon>
        <taxon>Elateroidea</taxon>
        <taxon>Lampyridae</taxon>
        <taxon>Lampyrinae</taxon>
        <taxon>Photinus</taxon>
    </lineage>
</organism>
<feature type="signal peptide" evidence="4">
    <location>
        <begin position="1"/>
        <end position="28"/>
    </location>
</feature>
<dbReference type="GO" id="GO:0005886">
    <property type="term" value="C:plasma membrane"/>
    <property type="evidence" value="ECO:0007669"/>
    <property type="project" value="TreeGrafter"/>
</dbReference>
<evidence type="ECO:0000313" key="8">
    <source>
        <dbReference type="EMBL" id="JAV96799.1"/>
    </source>
</evidence>
<name>A0A1Y1NG98_PHOPY</name>
<evidence type="ECO:0000256" key="2">
    <source>
        <dbReference type="ARBA" id="ARBA00022723"/>
    </source>
</evidence>
<reference evidence="8" key="1">
    <citation type="journal article" date="2016" name="Sci. Rep.">
        <title>Molecular characterization of firefly nuptial gifts: a multi-omics approach sheds light on postcopulatory sexual selection.</title>
        <authorList>
            <person name="Al-Wathiqui N."/>
            <person name="Fallon T.R."/>
            <person name="South A."/>
            <person name="Weng J.K."/>
            <person name="Lewis S.M."/>
        </authorList>
    </citation>
    <scope>NUCLEOTIDE SEQUENCE</scope>
</reference>
<keyword evidence="3" id="KW-0560">Oxidoreductase</keyword>
<dbReference type="FunFam" id="2.60.40.420:FF:000045">
    <property type="entry name" value="Laccase 2"/>
    <property type="match status" value="1"/>
</dbReference>
<evidence type="ECO:0000259" key="5">
    <source>
        <dbReference type="Pfam" id="PF00394"/>
    </source>
</evidence>
<proteinExistence type="inferred from homology"/>
<dbReference type="InterPro" id="IPR001117">
    <property type="entry name" value="Cu-oxidase_2nd"/>
</dbReference>
<dbReference type="InterPro" id="IPR002355">
    <property type="entry name" value="Cu_oxidase_Cu_BS"/>
</dbReference>
<feature type="domain" description="Plastocyanin-like" evidence="5">
    <location>
        <begin position="220"/>
        <end position="359"/>
    </location>
</feature>
<dbReference type="Pfam" id="PF07731">
    <property type="entry name" value="Cu-oxidase_2"/>
    <property type="match status" value="1"/>
</dbReference>
<evidence type="ECO:0000256" key="3">
    <source>
        <dbReference type="ARBA" id="ARBA00023002"/>
    </source>
</evidence>